<reference evidence="3 4" key="1">
    <citation type="journal article" date="2015" name="Biotechnol. Biofuels">
        <title>Genetic basis of the highly efficient yeast Kluyveromyces marxianus: complete genome sequence and transcriptome analyses.</title>
        <authorList>
            <person name="Lertwattanasakul N."/>
            <person name="Kosaka T."/>
            <person name="Hosoyama A."/>
            <person name="Suzuki Y."/>
            <person name="Rodrussamee N."/>
            <person name="Matsutani M."/>
            <person name="Murata M."/>
            <person name="Fujimoto N."/>
            <person name="Suprayogi"/>
            <person name="Tsuchikane K."/>
            <person name="Limtong S."/>
            <person name="Fujita N."/>
            <person name="Yamada M."/>
        </authorList>
    </citation>
    <scope>NUCLEOTIDE SEQUENCE [LARGE SCALE GENOMIC DNA]</scope>
    <source>
        <strain evidence="4">DMKU3-1042 / BCC 29191 / NBRC 104275</strain>
    </source>
</reference>
<protein>
    <submittedName>
        <fullName evidence="3">NAP1-binding protein</fullName>
    </submittedName>
</protein>
<feature type="region of interest" description="Disordered" evidence="2">
    <location>
        <begin position="31"/>
        <end position="70"/>
    </location>
</feature>
<gene>
    <name evidence="3" type="ORF">KLMA_20504</name>
</gene>
<keyword evidence="1" id="KW-0175">Coiled coil</keyword>
<dbReference type="KEGG" id="kmx:KLMA_20504"/>
<dbReference type="OrthoDB" id="4053251at2759"/>
<sequence length="338" mass="40297">MDNLKQYWNSWWYENDGRKYEDYPIKRNRYQPTKLPERYRVQKPKTSLRSVRVQPERKREREREREREPEVKEYRIPKTNVNVRSTWEKVKSLFETDKRDLKQMKQAYVDYKLPSTEANATQEAINNVIANERFKKKLLERRYEKHMLDELRRGRRMHKRGRSSGRGVADDAPLYERTINHADEVILLRKKIDELEQRLSDTIEELVITKKKLEFSQEKNALLEELFDDGNMETEYVKSRRHMANLQNSSRKPELKQLPRSPSPVLHVNPMFTSSPIRATTTTATEGQQDNFYEKYPRIPETENLANYRSPTPANGNDHNDTSLSPVRVDYSKYSNGL</sequence>
<dbReference type="RefSeq" id="XP_022674827.1">
    <property type="nucleotide sequence ID" value="XM_022818128.1"/>
</dbReference>
<feature type="compositionally biased region" description="Basic and acidic residues" evidence="2">
    <location>
        <begin position="54"/>
        <end position="70"/>
    </location>
</feature>
<name>W0T5S1_KLUMD</name>
<feature type="compositionally biased region" description="Polar residues" evidence="2">
    <location>
        <begin position="305"/>
        <end position="325"/>
    </location>
</feature>
<dbReference type="VEuPathDB" id="FungiDB:KLMA_20504"/>
<evidence type="ECO:0000256" key="2">
    <source>
        <dbReference type="SAM" id="MobiDB-lite"/>
    </source>
</evidence>
<dbReference type="Pfam" id="PF08537">
    <property type="entry name" value="NBP1"/>
    <property type="match status" value="1"/>
</dbReference>
<evidence type="ECO:0000313" key="3">
    <source>
        <dbReference type="EMBL" id="BAO38962.1"/>
    </source>
</evidence>
<feature type="region of interest" description="Disordered" evidence="2">
    <location>
        <begin position="244"/>
        <end position="293"/>
    </location>
</feature>
<evidence type="ECO:0000313" key="4">
    <source>
        <dbReference type="Proteomes" id="UP000065495"/>
    </source>
</evidence>
<organism evidence="3 4">
    <name type="scientific">Kluyveromyces marxianus (strain DMKU3-1042 / BCC 29191 / NBRC 104275)</name>
    <name type="common">Yeast</name>
    <name type="synonym">Candida kefyr</name>
    <dbReference type="NCBI Taxonomy" id="1003335"/>
    <lineage>
        <taxon>Eukaryota</taxon>
        <taxon>Fungi</taxon>
        <taxon>Dikarya</taxon>
        <taxon>Ascomycota</taxon>
        <taxon>Saccharomycotina</taxon>
        <taxon>Saccharomycetes</taxon>
        <taxon>Saccharomycetales</taxon>
        <taxon>Saccharomycetaceae</taxon>
        <taxon>Kluyveromyces</taxon>
    </lineage>
</organism>
<dbReference type="AlphaFoldDB" id="W0T5S1"/>
<accession>W0T5S1</accession>
<dbReference type="Proteomes" id="UP000065495">
    <property type="component" value="Chromosome 2"/>
</dbReference>
<proteinExistence type="predicted"/>
<dbReference type="InterPro" id="IPR013743">
    <property type="entry name" value="NBP1/CSA1"/>
</dbReference>
<feature type="coiled-coil region" evidence="1">
    <location>
        <begin position="185"/>
        <end position="212"/>
    </location>
</feature>
<dbReference type="GeneID" id="34714972"/>
<dbReference type="EMBL" id="AP012214">
    <property type="protein sequence ID" value="BAO38962.1"/>
    <property type="molecule type" value="Genomic_DNA"/>
</dbReference>
<feature type="region of interest" description="Disordered" evidence="2">
    <location>
        <begin position="305"/>
        <end position="338"/>
    </location>
</feature>
<evidence type="ECO:0000256" key="1">
    <source>
        <dbReference type="SAM" id="Coils"/>
    </source>
</evidence>
<feature type="compositionally biased region" description="Polar residues" evidence="2">
    <location>
        <begin position="271"/>
        <end position="291"/>
    </location>
</feature>